<evidence type="ECO:0000256" key="2">
    <source>
        <dbReference type="ARBA" id="ARBA00022670"/>
    </source>
</evidence>
<evidence type="ECO:0000313" key="5">
    <source>
        <dbReference type="EMBL" id="KAE8992672.1"/>
    </source>
</evidence>
<dbReference type="EMBL" id="QXFT01002070">
    <property type="protein sequence ID" value="KAE9304506.1"/>
    <property type="molecule type" value="Genomic_DNA"/>
</dbReference>
<evidence type="ECO:0000313" key="7">
    <source>
        <dbReference type="Proteomes" id="UP000429607"/>
    </source>
</evidence>
<dbReference type="SUPFAM" id="SSF54001">
    <property type="entry name" value="Cysteine proteinases"/>
    <property type="match status" value="1"/>
</dbReference>
<dbReference type="InterPro" id="IPR003653">
    <property type="entry name" value="Peptidase_C48_C"/>
</dbReference>
<keyword evidence="8" id="KW-1185">Reference proteome</keyword>
<organism evidence="5 7">
    <name type="scientific">Phytophthora rubi</name>
    <dbReference type="NCBI Taxonomy" id="129364"/>
    <lineage>
        <taxon>Eukaryota</taxon>
        <taxon>Sar</taxon>
        <taxon>Stramenopiles</taxon>
        <taxon>Oomycota</taxon>
        <taxon>Peronosporomycetes</taxon>
        <taxon>Peronosporales</taxon>
        <taxon>Peronosporaceae</taxon>
        <taxon>Phytophthora</taxon>
    </lineage>
</organism>
<feature type="domain" description="Ubiquitin-like protease family profile" evidence="4">
    <location>
        <begin position="210"/>
        <end position="294"/>
    </location>
</feature>
<dbReference type="Proteomes" id="UP000434957">
    <property type="component" value="Unassembled WGS sequence"/>
</dbReference>
<protein>
    <recommendedName>
        <fullName evidence="4">Ubiquitin-like protease family profile domain-containing protein</fullName>
    </recommendedName>
</protein>
<evidence type="ECO:0000313" key="8">
    <source>
        <dbReference type="Proteomes" id="UP000434957"/>
    </source>
</evidence>
<dbReference type="GO" id="GO:0008234">
    <property type="term" value="F:cysteine-type peptidase activity"/>
    <property type="evidence" value="ECO:0007669"/>
    <property type="project" value="InterPro"/>
</dbReference>
<dbReference type="AlphaFoldDB" id="A0A6A3JEL9"/>
<evidence type="ECO:0000256" key="3">
    <source>
        <dbReference type="ARBA" id="ARBA00022801"/>
    </source>
</evidence>
<dbReference type="GO" id="GO:0006508">
    <property type="term" value="P:proteolysis"/>
    <property type="evidence" value="ECO:0007669"/>
    <property type="project" value="UniProtKB-KW"/>
</dbReference>
<reference evidence="5 7" key="1">
    <citation type="submission" date="2018-09" db="EMBL/GenBank/DDBJ databases">
        <title>Genomic investigation of the strawberry pathogen Phytophthora fragariae indicates pathogenicity is determined by transcriptional variation in three key races.</title>
        <authorList>
            <person name="Adams T.M."/>
            <person name="Armitage A.D."/>
            <person name="Sobczyk M.K."/>
            <person name="Bates H.J."/>
            <person name="Dunwell J.M."/>
            <person name="Nellist C.F."/>
            <person name="Harrison R.J."/>
        </authorList>
    </citation>
    <scope>NUCLEOTIDE SEQUENCE [LARGE SCALE GENOMIC DNA]</scope>
    <source>
        <strain evidence="5 7">SCRP249</strain>
        <strain evidence="6 8">SCRP333</strain>
    </source>
</reference>
<proteinExistence type="inferred from homology"/>
<dbReference type="Proteomes" id="UP000429607">
    <property type="component" value="Unassembled WGS sequence"/>
</dbReference>
<comment type="caution">
    <text evidence="5">The sequence shown here is derived from an EMBL/GenBank/DDBJ whole genome shotgun (WGS) entry which is preliminary data.</text>
</comment>
<gene>
    <name evidence="5" type="ORF">PR001_g20875</name>
    <name evidence="6" type="ORF">PR003_g21738</name>
</gene>
<name>A0A6A3JEL9_9STRA</name>
<evidence type="ECO:0000256" key="1">
    <source>
        <dbReference type="ARBA" id="ARBA00005234"/>
    </source>
</evidence>
<evidence type="ECO:0000313" key="6">
    <source>
        <dbReference type="EMBL" id="KAE9304506.1"/>
    </source>
</evidence>
<sequence length="327" mass="37283">MDDFSLKIGDVRGPAEIRLLQPCQAGPEVTRMLPLETIEEAKASIPYDIEDSRTYLVFYEEFGYIKEEQLLIMKCIFTVKNCLRDIGFVLDWIEVVTWNEAQLQRVNEPFGDEHMSSKADRKGALMSMSLGMKYVDAEATSCASLLAYREDLWLNLSCMITGMLFLRHGYTGVGVVNPSFYHEKQPADKIRIASAFKPFEASNRRVIGVLNVTGAHWIAFMINRDTHICYTFDPQQGNVKNMANALRETIEPLLHMKIPLSYEAVKSCRQRDGSSCGVLCLTMLELLLSDQPWVNDLYDLIPYLRLRYLNKSIGLLTQASDKRGERL</sequence>
<accession>A0A6A3JEL9</accession>
<dbReference type="Gene3D" id="3.40.395.10">
    <property type="entry name" value="Adenoviral Proteinase, Chain A"/>
    <property type="match status" value="1"/>
</dbReference>
<keyword evidence="3" id="KW-0378">Hydrolase</keyword>
<keyword evidence="2" id="KW-0645">Protease</keyword>
<dbReference type="EMBL" id="QXFV01002113">
    <property type="protein sequence ID" value="KAE8992672.1"/>
    <property type="molecule type" value="Genomic_DNA"/>
</dbReference>
<comment type="similarity">
    <text evidence="1">Belongs to the peptidase C48 family.</text>
</comment>
<dbReference type="InterPro" id="IPR038765">
    <property type="entry name" value="Papain-like_cys_pep_sf"/>
</dbReference>
<evidence type="ECO:0000259" key="4">
    <source>
        <dbReference type="Pfam" id="PF02902"/>
    </source>
</evidence>
<dbReference type="Pfam" id="PF02902">
    <property type="entry name" value="Peptidase_C48"/>
    <property type="match status" value="1"/>
</dbReference>